<dbReference type="CDD" id="cd22160">
    <property type="entry name" value="F-box_AtFBL13-like"/>
    <property type="match status" value="1"/>
</dbReference>
<evidence type="ECO:0000256" key="1">
    <source>
        <dbReference type="SAM" id="MobiDB-lite"/>
    </source>
</evidence>
<dbReference type="InterPro" id="IPR053197">
    <property type="entry name" value="F-box_SCFL_complex_component"/>
</dbReference>
<feature type="region of interest" description="Disordered" evidence="1">
    <location>
        <begin position="1"/>
        <end position="33"/>
    </location>
</feature>
<organism evidence="3 4">
    <name type="scientific">Digitaria exilis</name>
    <dbReference type="NCBI Taxonomy" id="1010633"/>
    <lineage>
        <taxon>Eukaryota</taxon>
        <taxon>Viridiplantae</taxon>
        <taxon>Streptophyta</taxon>
        <taxon>Embryophyta</taxon>
        <taxon>Tracheophyta</taxon>
        <taxon>Spermatophyta</taxon>
        <taxon>Magnoliopsida</taxon>
        <taxon>Liliopsida</taxon>
        <taxon>Poales</taxon>
        <taxon>Poaceae</taxon>
        <taxon>PACMAD clade</taxon>
        <taxon>Panicoideae</taxon>
        <taxon>Panicodae</taxon>
        <taxon>Paniceae</taxon>
        <taxon>Anthephorinae</taxon>
        <taxon>Digitaria</taxon>
    </lineage>
</organism>
<reference evidence="3" key="1">
    <citation type="submission" date="2020-07" db="EMBL/GenBank/DDBJ databases">
        <title>Genome sequence and genetic diversity analysis of an under-domesticated orphan crop, white fonio (Digitaria exilis).</title>
        <authorList>
            <person name="Bennetzen J.L."/>
            <person name="Chen S."/>
            <person name="Ma X."/>
            <person name="Wang X."/>
            <person name="Yssel A.E.J."/>
            <person name="Chaluvadi S.R."/>
            <person name="Johnson M."/>
            <person name="Gangashetty P."/>
            <person name="Hamidou F."/>
            <person name="Sanogo M.D."/>
            <person name="Zwaenepoel A."/>
            <person name="Wallace J."/>
            <person name="Van De Peer Y."/>
            <person name="Van Deynze A."/>
        </authorList>
    </citation>
    <scope>NUCLEOTIDE SEQUENCE</scope>
    <source>
        <tissue evidence="3">Leaves</tissue>
    </source>
</reference>
<gene>
    <name evidence="3" type="ORF">HU200_034563</name>
</gene>
<feature type="compositionally biased region" description="Basic residues" evidence="1">
    <location>
        <begin position="16"/>
        <end position="29"/>
    </location>
</feature>
<dbReference type="PANTHER" id="PTHR34223">
    <property type="entry name" value="OS11G0201299 PROTEIN"/>
    <property type="match status" value="1"/>
</dbReference>
<protein>
    <recommendedName>
        <fullName evidence="2">F-box domain-containing protein</fullName>
    </recommendedName>
</protein>
<evidence type="ECO:0000313" key="3">
    <source>
        <dbReference type="EMBL" id="KAF8700186.1"/>
    </source>
</evidence>
<feature type="compositionally biased region" description="Acidic residues" evidence="1">
    <location>
        <begin position="139"/>
        <end position="148"/>
    </location>
</feature>
<dbReference type="AlphaFoldDB" id="A0A835BJU9"/>
<sequence length="504" mass="56599">MKLFRAGQSMGPAQATRKKARSRRRRHRRGEPDRLSALPDCLLHVIMSSLKARQVVQTCVLSKRWRHLWGSVPCLDVDIDEFRTKTTPAAAPGGAHNGGSDDVDWSMSDDYLYGHLFVPKLEGESSNSEDNADAIDGSSESESDEDEGISGSGLESSDSDSRDSCSDDVFSDHEDDKEDGYGGEKDKEWEDFQDFTVSLMHRCDFSQLDSFRLHMSCQRSPGFAQRQVGGWLRRAMKYCTPDPAISQHKGLLRPSPWRLKRLHLCVVGLDNRFMRHVTSVCRTLEDLELHGCACKIQSFTSHSLKSLVLKNCRWSRLSKIASRTLKRLVIDDGQNDGCLLVILTPALAYLHLTVGVFNYCAGISIHDMPSLVKASIDVPDHRTITDEDLKLSGDQYKLLCSVSNAASLELSSLGRKVWCNLGHDFRILRFFLKSSPNLEKLTLRLCRTNLDNTSSSEFLGLDFMCENLKVEIIYKDGDAHQLVKMLLCASGNLSKKYIKLTKVK</sequence>
<dbReference type="EMBL" id="JACEFO010001828">
    <property type="protein sequence ID" value="KAF8700186.1"/>
    <property type="molecule type" value="Genomic_DNA"/>
</dbReference>
<feature type="region of interest" description="Disordered" evidence="1">
    <location>
        <begin position="122"/>
        <end position="186"/>
    </location>
</feature>
<accession>A0A835BJU9</accession>
<dbReference type="InterPro" id="IPR053781">
    <property type="entry name" value="F-box_AtFBL13-like"/>
</dbReference>
<dbReference type="Gene3D" id="1.20.1280.50">
    <property type="match status" value="1"/>
</dbReference>
<dbReference type="Proteomes" id="UP000636709">
    <property type="component" value="Unassembled WGS sequence"/>
</dbReference>
<keyword evidence="4" id="KW-1185">Reference proteome</keyword>
<dbReference type="SUPFAM" id="SSF81383">
    <property type="entry name" value="F-box domain"/>
    <property type="match status" value="1"/>
</dbReference>
<feature type="domain" description="F-box" evidence="2">
    <location>
        <begin position="35"/>
        <end position="73"/>
    </location>
</feature>
<dbReference type="InterPro" id="IPR001810">
    <property type="entry name" value="F-box_dom"/>
</dbReference>
<evidence type="ECO:0000313" key="4">
    <source>
        <dbReference type="Proteomes" id="UP000636709"/>
    </source>
</evidence>
<name>A0A835BJU9_9POAL</name>
<evidence type="ECO:0000259" key="2">
    <source>
        <dbReference type="Pfam" id="PF00646"/>
    </source>
</evidence>
<comment type="caution">
    <text evidence="3">The sequence shown here is derived from an EMBL/GenBank/DDBJ whole genome shotgun (WGS) entry which is preliminary data.</text>
</comment>
<dbReference type="InterPro" id="IPR036047">
    <property type="entry name" value="F-box-like_dom_sf"/>
</dbReference>
<dbReference type="PANTHER" id="PTHR34223:SF65">
    <property type="entry name" value="OS04G0440300 PROTEIN"/>
    <property type="match status" value="1"/>
</dbReference>
<dbReference type="Pfam" id="PF00646">
    <property type="entry name" value="F-box"/>
    <property type="match status" value="1"/>
</dbReference>
<feature type="compositionally biased region" description="Basic and acidic residues" evidence="1">
    <location>
        <begin position="159"/>
        <end position="186"/>
    </location>
</feature>
<proteinExistence type="predicted"/>
<dbReference type="OrthoDB" id="586540at2759"/>